<evidence type="ECO:0000256" key="9">
    <source>
        <dbReference type="RuleBase" id="RU366031"/>
    </source>
</evidence>
<evidence type="ECO:0000256" key="6">
    <source>
        <dbReference type="ARBA" id="ARBA00037589"/>
    </source>
</evidence>
<dbReference type="InterPro" id="IPR039793">
    <property type="entry name" value="UROS/Hem4"/>
</dbReference>
<evidence type="ECO:0000256" key="4">
    <source>
        <dbReference type="ARBA" id="ARBA00023239"/>
    </source>
</evidence>
<dbReference type="RefSeq" id="WP_274152745.1">
    <property type="nucleotide sequence ID" value="NZ_CP117812.1"/>
</dbReference>
<comment type="pathway">
    <text evidence="1 9">Porphyrin-containing compound metabolism; protoporphyrin-IX biosynthesis; coproporphyrinogen-III from 5-aminolevulinate: step 3/4.</text>
</comment>
<comment type="catalytic activity">
    <reaction evidence="8 9">
        <text>hydroxymethylbilane = uroporphyrinogen III + H2O</text>
        <dbReference type="Rhea" id="RHEA:18965"/>
        <dbReference type="ChEBI" id="CHEBI:15377"/>
        <dbReference type="ChEBI" id="CHEBI:57308"/>
        <dbReference type="ChEBI" id="CHEBI:57845"/>
        <dbReference type="EC" id="4.2.1.75"/>
    </reaction>
</comment>
<reference evidence="11 12" key="1">
    <citation type="submission" date="2023-02" db="EMBL/GenBank/DDBJ databases">
        <title>Genome sequence of Lentisphaera profundi SAORIC-696.</title>
        <authorList>
            <person name="Kim e."/>
            <person name="Cho J.-C."/>
            <person name="Choi A."/>
            <person name="Kang I."/>
        </authorList>
    </citation>
    <scope>NUCLEOTIDE SEQUENCE [LARGE SCALE GENOMIC DNA]</scope>
    <source>
        <strain evidence="11 12">SAORIC-696</strain>
    </source>
</reference>
<name>A0ABY7VUW6_9BACT</name>
<evidence type="ECO:0000256" key="1">
    <source>
        <dbReference type="ARBA" id="ARBA00004772"/>
    </source>
</evidence>
<organism evidence="11 12">
    <name type="scientific">Lentisphaera profundi</name>
    <dbReference type="NCBI Taxonomy" id="1658616"/>
    <lineage>
        <taxon>Bacteria</taxon>
        <taxon>Pseudomonadati</taxon>
        <taxon>Lentisphaerota</taxon>
        <taxon>Lentisphaeria</taxon>
        <taxon>Lentisphaerales</taxon>
        <taxon>Lentisphaeraceae</taxon>
        <taxon>Lentisphaera</taxon>
    </lineage>
</organism>
<keyword evidence="12" id="KW-1185">Reference proteome</keyword>
<keyword evidence="5 9" id="KW-0627">Porphyrin biosynthesis</keyword>
<accession>A0ABY7VUW6</accession>
<keyword evidence="4 9" id="KW-0456">Lyase</keyword>
<dbReference type="PANTHER" id="PTHR38042">
    <property type="entry name" value="UROPORPHYRINOGEN-III SYNTHASE, CHLOROPLASTIC"/>
    <property type="match status" value="1"/>
</dbReference>
<dbReference type="InterPro" id="IPR036108">
    <property type="entry name" value="4pyrrol_syn_uPrphyn_synt_sf"/>
</dbReference>
<dbReference type="Proteomes" id="UP001214250">
    <property type="component" value="Chromosome 2"/>
</dbReference>
<evidence type="ECO:0000313" key="12">
    <source>
        <dbReference type="Proteomes" id="UP001214250"/>
    </source>
</evidence>
<evidence type="ECO:0000256" key="5">
    <source>
        <dbReference type="ARBA" id="ARBA00023244"/>
    </source>
</evidence>
<dbReference type="EC" id="4.2.1.75" evidence="3 9"/>
<dbReference type="Gene3D" id="3.40.50.10090">
    <property type="match status" value="2"/>
</dbReference>
<evidence type="ECO:0000256" key="3">
    <source>
        <dbReference type="ARBA" id="ARBA00013109"/>
    </source>
</evidence>
<evidence type="ECO:0000256" key="7">
    <source>
        <dbReference type="ARBA" id="ARBA00040167"/>
    </source>
</evidence>
<feature type="domain" description="Tetrapyrrole biosynthesis uroporphyrinogen III synthase" evidence="10">
    <location>
        <begin position="15"/>
        <end position="223"/>
    </location>
</feature>
<evidence type="ECO:0000256" key="2">
    <source>
        <dbReference type="ARBA" id="ARBA00008133"/>
    </source>
</evidence>
<dbReference type="EMBL" id="CP117812">
    <property type="protein sequence ID" value="WDE98016.1"/>
    <property type="molecule type" value="Genomic_DNA"/>
</dbReference>
<evidence type="ECO:0000256" key="8">
    <source>
        <dbReference type="ARBA" id="ARBA00048617"/>
    </source>
</evidence>
<comment type="similarity">
    <text evidence="2 9">Belongs to the uroporphyrinogen-III synthase family.</text>
</comment>
<proteinExistence type="inferred from homology"/>
<dbReference type="Pfam" id="PF02602">
    <property type="entry name" value="HEM4"/>
    <property type="match status" value="1"/>
</dbReference>
<evidence type="ECO:0000313" key="11">
    <source>
        <dbReference type="EMBL" id="WDE98016.1"/>
    </source>
</evidence>
<protein>
    <recommendedName>
        <fullName evidence="7 9">Uroporphyrinogen-III synthase</fullName>
        <ecNumber evidence="3 9">4.2.1.75</ecNumber>
    </recommendedName>
</protein>
<dbReference type="CDD" id="cd06578">
    <property type="entry name" value="HemD"/>
    <property type="match status" value="1"/>
</dbReference>
<comment type="function">
    <text evidence="6 9">Catalyzes cyclization of the linear tetrapyrrole, hydroxymethylbilane, to the macrocyclic uroporphyrinogen III.</text>
</comment>
<dbReference type="PANTHER" id="PTHR38042:SF1">
    <property type="entry name" value="UROPORPHYRINOGEN-III SYNTHASE, CHLOROPLASTIC"/>
    <property type="match status" value="1"/>
</dbReference>
<dbReference type="SUPFAM" id="SSF69618">
    <property type="entry name" value="HemD-like"/>
    <property type="match status" value="1"/>
</dbReference>
<gene>
    <name evidence="11" type="ORF">PQO03_19535</name>
</gene>
<evidence type="ECO:0000259" key="10">
    <source>
        <dbReference type="Pfam" id="PF02602"/>
    </source>
</evidence>
<dbReference type="InterPro" id="IPR003754">
    <property type="entry name" value="4pyrrol_synth_uPrphyn_synth"/>
</dbReference>
<sequence>MRVLLTGFPDTNKKAKKTLEHYSGVALDFPLQKMKIIDGSIKLLGKSDWVIFTSPAAVRLYMQHLYPLNHFIKAACVGPATAGALEEDYGRACSLVPAKNYSAKALAEEIINNLSLFRAKKILFPCSRLAKDDLMRELSEVGLDVTRHNFYEPEQSQAGVLPHFDAVCFFSSSAVEAYFSLSDPADLALKKVSLIGESTAITFRQYSNADFLVANQPSAEEAVKVLFS</sequence>